<proteinExistence type="inferred from homology"/>
<keyword evidence="6" id="KW-1185">Reference proteome</keyword>
<dbReference type="PROSITE" id="PS00122">
    <property type="entry name" value="CARBOXYLESTERASE_B_1"/>
    <property type="match status" value="1"/>
</dbReference>
<sequence>MSSIDHPLLGRIQGNQTNDVIEFLGIPYANVAHRFAPPVPISHQERSPEAIFDATSYGPSVEGKDGCEMDFALIQHTLPRTHFAQSGTESLNLNMTIPRMTKPSEPLPVLVFLHGGGFEVGSSSWPQNRLNRLVSLACELGLPVLGVSINYRVGPAGFLTSMEMRDAGLTSNNGLRDQRVALKWVQHHIRGFGGDPDNVTLVGHSAGGVSAALHLSSEEPLFKRVACLSGHFLAKKPLPSEVHEHIYNECLRILNLETLSASERVSRLLELGADDLENISRFPSSPIVDGEICSEMPSVHAISNTIPTSLHRGWCQDLFIGSCHFDGSILAGALEHRKAGIGMSFAGHLASGLTQAPGLADKILSTYGINVDNQNDDGDLYGILKLANDLFFYVPTIYMAEAWKSGSAYLYRFNSPNPWEGQWQGEAAHITDLTMLLHNFDEFLTEEQQGPGREFSHDLLTFVSAKAPWKAFDGQESSAREYGSLISDQRGSIWEILKGIDPDQLTGLLEGFLASG</sequence>
<reference evidence="5" key="2">
    <citation type="journal article" date="2023" name="IMA Fungus">
        <title>Comparative genomic study of the Penicillium genus elucidates a diverse pangenome and 15 lateral gene transfer events.</title>
        <authorList>
            <person name="Petersen C."/>
            <person name="Sorensen T."/>
            <person name="Nielsen M.R."/>
            <person name="Sondergaard T.E."/>
            <person name="Sorensen J.L."/>
            <person name="Fitzpatrick D.A."/>
            <person name="Frisvad J.C."/>
            <person name="Nielsen K.L."/>
        </authorList>
    </citation>
    <scope>NUCLEOTIDE SEQUENCE</scope>
    <source>
        <strain evidence="5">IBT 29864</strain>
    </source>
</reference>
<evidence type="ECO:0000313" key="6">
    <source>
        <dbReference type="Proteomes" id="UP001147782"/>
    </source>
</evidence>
<dbReference type="Gene3D" id="3.40.50.1820">
    <property type="entry name" value="alpha/beta hydrolase"/>
    <property type="match status" value="1"/>
</dbReference>
<dbReference type="Pfam" id="PF00135">
    <property type="entry name" value="COesterase"/>
    <property type="match status" value="1"/>
</dbReference>
<keyword evidence="2 3" id="KW-0378">Hydrolase</keyword>
<dbReference type="EC" id="3.1.1.-" evidence="3"/>
<dbReference type="PANTHER" id="PTHR43142">
    <property type="entry name" value="CARBOXYLIC ESTER HYDROLASE"/>
    <property type="match status" value="1"/>
</dbReference>
<dbReference type="EMBL" id="JAPZBS010000002">
    <property type="protein sequence ID" value="KAJ5381525.1"/>
    <property type="molecule type" value="Genomic_DNA"/>
</dbReference>
<dbReference type="PANTHER" id="PTHR43142:SF11">
    <property type="entry name" value="CARBOXYLIC ESTER HYDROLASE"/>
    <property type="match status" value="1"/>
</dbReference>
<name>A0A9W9SP28_9EURO</name>
<dbReference type="InterPro" id="IPR002018">
    <property type="entry name" value="CarbesteraseB"/>
</dbReference>
<dbReference type="InterPro" id="IPR019826">
    <property type="entry name" value="Carboxylesterase_B_AS"/>
</dbReference>
<dbReference type="SUPFAM" id="SSF53474">
    <property type="entry name" value="alpha/beta-Hydrolases"/>
    <property type="match status" value="1"/>
</dbReference>
<feature type="domain" description="Carboxylesterase type B" evidence="4">
    <location>
        <begin position="9"/>
        <end position="440"/>
    </location>
</feature>
<evidence type="ECO:0000256" key="1">
    <source>
        <dbReference type="ARBA" id="ARBA00005964"/>
    </source>
</evidence>
<dbReference type="GO" id="GO:0017000">
    <property type="term" value="P:antibiotic biosynthetic process"/>
    <property type="evidence" value="ECO:0007669"/>
    <property type="project" value="UniProtKB-ARBA"/>
</dbReference>
<accession>A0A9W9SP28</accession>
<organism evidence="5 6">
    <name type="scientific">Penicillium cataractarum</name>
    <dbReference type="NCBI Taxonomy" id="2100454"/>
    <lineage>
        <taxon>Eukaryota</taxon>
        <taxon>Fungi</taxon>
        <taxon>Dikarya</taxon>
        <taxon>Ascomycota</taxon>
        <taxon>Pezizomycotina</taxon>
        <taxon>Eurotiomycetes</taxon>
        <taxon>Eurotiomycetidae</taxon>
        <taxon>Eurotiales</taxon>
        <taxon>Aspergillaceae</taxon>
        <taxon>Penicillium</taxon>
    </lineage>
</organism>
<dbReference type="GO" id="GO:0016787">
    <property type="term" value="F:hydrolase activity"/>
    <property type="evidence" value="ECO:0007669"/>
    <property type="project" value="UniProtKB-KW"/>
</dbReference>
<dbReference type="GO" id="GO:0072330">
    <property type="term" value="P:monocarboxylic acid biosynthetic process"/>
    <property type="evidence" value="ECO:0007669"/>
    <property type="project" value="UniProtKB-ARBA"/>
</dbReference>
<dbReference type="InterPro" id="IPR029058">
    <property type="entry name" value="AB_hydrolase_fold"/>
</dbReference>
<gene>
    <name evidence="5" type="ORF">N7496_003953</name>
</gene>
<comment type="similarity">
    <text evidence="1 3">Belongs to the type-B carboxylesterase/lipase family.</text>
</comment>
<protein>
    <recommendedName>
        <fullName evidence="3">Carboxylic ester hydrolase</fullName>
        <ecNumber evidence="3">3.1.1.-</ecNumber>
    </recommendedName>
</protein>
<dbReference type="AlphaFoldDB" id="A0A9W9SP28"/>
<dbReference type="RefSeq" id="XP_056559096.1">
    <property type="nucleotide sequence ID" value="XM_056696884.1"/>
</dbReference>
<evidence type="ECO:0000259" key="4">
    <source>
        <dbReference type="Pfam" id="PF00135"/>
    </source>
</evidence>
<evidence type="ECO:0000313" key="5">
    <source>
        <dbReference type="EMBL" id="KAJ5381525.1"/>
    </source>
</evidence>
<reference evidence="5" key="1">
    <citation type="submission" date="2022-11" db="EMBL/GenBank/DDBJ databases">
        <authorList>
            <person name="Petersen C."/>
        </authorList>
    </citation>
    <scope>NUCLEOTIDE SEQUENCE</scope>
    <source>
        <strain evidence="5">IBT 29864</strain>
    </source>
</reference>
<dbReference type="OrthoDB" id="3200163at2759"/>
<comment type="caution">
    <text evidence="5">The sequence shown here is derived from an EMBL/GenBank/DDBJ whole genome shotgun (WGS) entry which is preliminary data.</text>
</comment>
<dbReference type="Proteomes" id="UP001147782">
    <property type="component" value="Unassembled WGS sequence"/>
</dbReference>
<dbReference type="GeneID" id="81436061"/>
<evidence type="ECO:0000256" key="2">
    <source>
        <dbReference type="ARBA" id="ARBA00022801"/>
    </source>
</evidence>
<evidence type="ECO:0000256" key="3">
    <source>
        <dbReference type="RuleBase" id="RU361235"/>
    </source>
</evidence>